<dbReference type="PATRIC" id="fig|631454.5.peg.2907"/>
<accession>V4TBD9</accession>
<dbReference type="EMBL" id="AWXZ01000038">
    <property type="protein sequence ID" value="ESR23713.1"/>
    <property type="molecule type" value="Genomic_DNA"/>
</dbReference>
<evidence type="ECO:0000313" key="3">
    <source>
        <dbReference type="Proteomes" id="UP000017819"/>
    </source>
</evidence>
<gene>
    <name evidence="2" type="ORF">N177_2943</name>
</gene>
<sequence>MLSTKFRLGALGLTLVLSPAGGLLTGASAQPILSHDQIVLQLQLCRSLPEEELRLNCFDRLSSELPRRSTTTGSIGAGARERLEAAGGTLAVGDVPQPPARAEADEDPADVPAARRTLIVAVSDAAGAAWRIAPSPPAEIPPSPGPGARQVVEARPLSTEGQLPDVLLAEGWPGGASRSAVALPEDAPAEPAVAAAPPMPKPRPAELVRHEEDESDEAEPLVLAAAEPTDVDPPNEPETASSAETPGGSPLSSFVELFEFASPAQAATRDEPDEEMQASLPVVPLPPTPPGRTPDLTGLLAGDLPTQEDIERAREVEMQQLVALAQDEGEMDFDPEAAREHVETASLHVPRVSGIKRTWSVSGWTSPLSGARDMTLTRASERQGDRPMTLLSFSCSDSSGAVRVTWPYGTSAQTMKAALAFDGKLEDPAAWNVGDDGRTLIREGHGTALALARKVAAAERVSVRIVEDPARQWEATFGTDGLKDHIGEFAAACGKG</sequence>
<reference evidence="2 3" key="1">
    <citation type="journal article" date="2014" name="Genome Announc.">
        <title>Draft Genome Sequence of Lutibaculum baratangense Strain AMV1T, Isolated from a Mud Volcano in Andamans, India.</title>
        <authorList>
            <person name="Singh A."/>
            <person name="Sreenivas A."/>
            <person name="Sathyanarayana Reddy G."/>
            <person name="Pinnaka A.K."/>
            <person name="Shivaji S."/>
        </authorList>
    </citation>
    <scope>NUCLEOTIDE SEQUENCE [LARGE SCALE GENOMIC DNA]</scope>
    <source>
        <strain evidence="2 3">AMV1</strain>
    </source>
</reference>
<comment type="caution">
    <text evidence="2">The sequence shown here is derived from an EMBL/GenBank/DDBJ whole genome shotgun (WGS) entry which is preliminary data.</text>
</comment>
<evidence type="ECO:0000313" key="2">
    <source>
        <dbReference type="EMBL" id="ESR23713.1"/>
    </source>
</evidence>
<dbReference type="STRING" id="631454.N177_2943"/>
<evidence type="ECO:0000256" key="1">
    <source>
        <dbReference type="SAM" id="MobiDB-lite"/>
    </source>
</evidence>
<dbReference type="Proteomes" id="UP000017819">
    <property type="component" value="Unassembled WGS sequence"/>
</dbReference>
<keyword evidence="3" id="KW-1185">Reference proteome</keyword>
<proteinExistence type="predicted"/>
<feature type="compositionally biased region" description="Basic and acidic residues" evidence="1">
    <location>
        <begin position="203"/>
        <end position="212"/>
    </location>
</feature>
<feature type="compositionally biased region" description="Low complexity" evidence="1">
    <location>
        <begin position="186"/>
        <end position="196"/>
    </location>
</feature>
<dbReference type="AlphaFoldDB" id="V4TBD9"/>
<feature type="region of interest" description="Disordered" evidence="1">
    <location>
        <begin position="186"/>
        <end position="251"/>
    </location>
</feature>
<name>V4TBD9_9HYPH</name>
<protein>
    <submittedName>
        <fullName evidence="2">Uncharacterized protein</fullName>
    </submittedName>
</protein>
<organism evidence="2 3">
    <name type="scientific">Lutibaculum baratangense AMV1</name>
    <dbReference type="NCBI Taxonomy" id="631454"/>
    <lineage>
        <taxon>Bacteria</taxon>
        <taxon>Pseudomonadati</taxon>
        <taxon>Pseudomonadota</taxon>
        <taxon>Alphaproteobacteria</taxon>
        <taxon>Hyphomicrobiales</taxon>
        <taxon>Tepidamorphaceae</taxon>
        <taxon>Lutibaculum</taxon>
    </lineage>
</organism>
<dbReference type="RefSeq" id="WP_023433066.1">
    <property type="nucleotide sequence ID" value="NZ_AWXZ01000038.1"/>
</dbReference>